<name>A0A8J3N9E1_9CHLR</name>
<keyword evidence="3" id="KW-1185">Reference proteome</keyword>
<dbReference type="AlphaFoldDB" id="A0A8J3N9E1"/>
<feature type="transmembrane region" description="Helical" evidence="1">
    <location>
        <begin position="125"/>
        <end position="146"/>
    </location>
</feature>
<keyword evidence="1" id="KW-0812">Transmembrane</keyword>
<dbReference type="RefSeq" id="WP_220210975.1">
    <property type="nucleotide sequence ID" value="NZ_BNJK01000002.1"/>
</dbReference>
<organism evidence="2 3">
    <name type="scientific">Reticulibacter mediterranei</name>
    <dbReference type="NCBI Taxonomy" id="2778369"/>
    <lineage>
        <taxon>Bacteria</taxon>
        <taxon>Bacillati</taxon>
        <taxon>Chloroflexota</taxon>
        <taxon>Ktedonobacteria</taxon>
        <taxon>Ktedonobacterales</taxon>
        <taxon>Reticulibacteraceae</taxon>
        <taxon>Reticulibacter</taxon>
    </lineage>
</organism>
<keyword evidence="1" id="KW-0472">Membrane</keyword>
<keyword evidence="1" id="KW-1133">Transmembrane helix</keyword>
<gene>
    <name evidence="2" type="ORF">KSF_105280</name>
</gene>
<evidence type="ECO:0000256" key="1">
    <source>
        <dbReference type="SAM" id="Phobius"/>
    </source>
</evidence>
<feature type="transmembrane region" description="Helical" evidence="1">
    <location>
        <begin position="20"/>
        <end position="40"/>
    </location>
</feature>
<comment type="caution">
    <text evidence="2">The sequence shown here is derived from an EMBL/GenBank/DDBJ whole genome shotgun (WGS) entry which is preliminary data.</text>
</comment>
<sequence>MQNATKGTSTSMRASASGFAVWGGWGLTLAGMLWMMTYLAGVMAGKLIDPNYFDGSATMWLGMIANEAAQICLGTGLLLLSVRLWRQAKVLASGAIGLETMALIIHLINITQLSSLFGGGMLPRAMAGMTTITLFVGMTLLAIAILRTRAFPGFPAVMLLLIGVLTVPLIILGFLLGRFVPASLFSDLPLALAAALLMWIGIGVLRRGRERAFSNR</sequence>
<feature type="transmembrane region" description="Helical" evidence="1">
    <location>
        <begin position="153"/>
        <end position="176"/>
    </location>
</feature>
<protein>
    <submittedName>
        <fullName evidence="2">Uncharacterized protein</fullName>
    </submittedName>
</protein>
<evidence type="ECO:0000313" key="3">
    <source>
        <dbReference type="Proteomes" id="UP000597444"/>
    </source>
</evidence>
<dbReference type="Proteomes" id="UP000597444">
    <property type="component" value="Unassembled WGS sequence"/>
</dbReference>
<reference evidence="2" key="1">
    <citation type="submission" date="2020-10" db="EMBL/GenBank/DDBJ databases">
        <title>Taxonomic study of unclassified bacteria belonging to the class Ktedonobacteria.</title>
        <authorList>
            <person name="Yabe S."/>
            <person name="Wang C.M."/>
            <person name="Zheng Y."/>
            <person name="Sakai Y."/>
            <person name="Cavaletti L."/>
            <person name="Monciardini P."/>
            <person name="Donadio S."/>
        </authorList>
    </citation>
    <scope>NUCLEOTIDE SEQUENCE</scope>
    <source>
        <strain evidence="2">ID150040</strain>
    </source>
</reference>
<dbReference type="EMBL" id="BNJK01000002">
    <property type="protein sequence ID" value="GHP00481.1"/>
    <property type="molecule type" value="Genomic_DNA"/>
</dbReference>
<accession>A0A8J3N9E1</accession>
<feature type="transmembrane region" description="Helical" evidence="1">
    <location>
        <begin position="60"/>
        <end position="80"/>
    </location>
</feature>
<evidence type="ECO:0000313" key="2">
    <source>
        <dbReference type="EMBL" id="GHP00481.1"/>
    </source>
</evidence>
<proteinExistence type="predicted"/>
<feature type="transmembrane region" description="Helical" evidence="1">
    <location>
        <begin position="188"/>
        <end position="206"/>
    </location>
</feature>
<feature type="transmembrane region" description="Helical" evidence="1">
    <location>
        <begin position="92"/>
        <end position="113"/>
    </location>
</feature>